<dbReference type="SMART" id="SM00034">
    <property type="entry name" value="CLECT"/>
    <property type="match status" value="1"/>
</dbReference>
<dbReference type="AlphaFoldDB" id="A0A3B5PUC3"/>
<dbReference type="RefSeq" id="XP_023201388.1">
    <property type="nucleotide sequence ID" value="XM_023345620.1"/>
</dbReference>
<feature type="region of interest" description="Disordered" evidence="2">
    <location>
        <begin position="24"/>
        <end position="47"/>
    </location>
</feature>
<dbReference type="InterPro" id="IPR016186">
    <property type="entry name" value="C-type_lectin-like/link_sf"/>
</dbReference>
<reference evidence="6" key="2">
    <citation type="journal article" date="2013" name="Nat. Genet.">
        <title>The genome of the platyfish, Xiphophorus maculatus, provides insights into evolutionary adaptation and several complex traits.</title>
        <authorList>
            <person name="Schartl M."/>
            <person name="Walter R.B."/>
            <person name="Shen Y."/>
            <person name="Garcia T."/>
            <person name="Catchen J."/>
            <person name="Amores A."/>
            <person name="Braasch I."/>
            <person name="Chalopin D."/>
            <person name="Volff J.N."/>
            <person name="Lesch K.P."/>
            <person name="Bisazza A."/>
            <person name="Minx P."/>
            <person name="Hillier L."/>
            <person name="Wilson R.K."/>
            <person name="Fuerstenberg S."/>
            <person name="Boore J."/>
            <person name="Searle S."/>
            <person name="Postlethwait J.H."/>
            <person name="Warren W.C."/>
        </authorList>
    </citation>
    <scope>NUCLEOTIDE SEQUENCE [LARGE SCALE GENOMIC DNA]</scope>
    <source>
        <strain evidence="6">JP 163 A</strain>
    </source>
</reference>
<reference evidence="6" key="1">
    <citation type="submission" date="2012-01" db="EMBL/GenBank/DDBJ databases">
        <authorList>
            <person name="Walter R."/>
            <person name="Schartl M."/>
            <person name="Warren W."/>
        </authorList>
    </citation>
    <scope>NUCLEOTIDE SEQUENCE [LARGE SCALE GENOMIC DNA]</scope>
    <source>
        <strain evidence="6">JP 163 A</strain>
    </source>
</reference>
<evidence type="ECO:0000256" key="1">
    <source>
        <dbReference type="ARBA" id="ARBA00023157"/>
    </source>
</evidence>
<evidence type="ECO:0000313" key="5">
    <source>
        <dbReference type="Ensembl" id="ENSXMAP00000022505.1"/>
    </source>
</evidence>
<name>A0A3B5PUC3_XIPMA</name>
<dbReference type="OMA" id="PFGATWH"/>
<dbReference type="KEGG" id="xma:102234835"/>
<dbReference type="SUPFAM" id="SSF56436">
    <property type="entry name" value="C-type lectin-like"/>
    <property type="match status" value="1"/>
</dbReference>
<feature type="chain" id="PRO_5017293175" evidence="3">
    <location>
        <begin position="20"/>
        <end position="222"/>
    </location>
</feature>
<dbReference type="CDD" id="cd00037">
    <property type="entry name" value="CLECT"/>
    <property type="match status" value="1"/>
</dbReference>
<dbReference type="GeneID" id="102234835"/>
<proteinExistence type="predicted"/>
<dbReference type="GeneTree" id="ENSGT00940000161814"/>
<keyword evidence="3" id="KW-0732">Signal</keyword>
<protein>
    <submittedName>
        <fullName evidence="5">Perlucin-like protein</fullName>
    </submittedName>
</protein>
<dbReference type="InterPro" id="IPR050111">
    <property type="entry name" value="C-type_lectin/snaclec_domain"/>
</dbReference>
<dbReference type="PANTHER" id="PTHR22803">
    <property type="entry name" value="MANNOSE, PHOSPHOLIPASE, LECTIN RECEPTOR RELATED"/>
    <property type="match status" value="1"/>
</dbReference>
<accession>A0A3B5PUC3</accession>
<dbReference type="PROSITE" id="PS00615">
    <property type="entry name" value="C_TYPE_LECTIN_1"/>
    <property type="match status" value="1"/>
</dbReference>
<reference evidence="5" key="3">
    <citation type="submission" date="2025-08" db="UniProtKB">
        <authorList>
            <consortium name="Ensembl"/>
        </authorList>
    </citation>
    <scope>IDENTIFICATION</scope>
    <source>
        <strain evidence="5">JP 163 A</strain>
    </source>
</reference>
<dbReference type="Proteomes" id="UP000002852">
    <property type="component" value="Unassembled WGS sequence"/>
</dbReference>
<dbReference type="PROSITE" id="PS50041">
    <property type="entry name" value="C_TYPE_LECTIN_2"/>
    <property type="match status" value="1"/>
</dbReference>
<feature type="signal peptide" evidence="3">
    <location>
        <begin position="1"/>
        <end position="19"/>
    </location>
</feature>
<evidence type="ECO:0000256" key="2">
    <source>
        <dbReference type="SAM" id="MobiDB-lite"/>
    </source>
</evidence>
<evidence type="ECO:0000313" key="6">
    <source>
        <dbReference type="Proteomes" id="UP000002852"/>
    </source>
</evidence>
<evidence type="ECO:0000256" key="3">
    <source>
        <dbReference type="SAM" id="SignalP"/>
    </source>
</evidence>
<dbReference type="InterPro" id="IPR018378">
    <property type="entry name" value="C-type_lectin_CS"/>
</dbReference>
<dbReference type="InterPro" id="IPR016187">
    <property type="entry name" value="CTDL_fold"/>
</dbReference>
<evidence type="ECO:0000259" key="4">
    <source>
        <dbReference type="PROSITE" id="PS50041"/>
    </source>
</evidence>
<dbReference type="Ensembl" id="ENSXMAT00000037092.1">
    <property type="protein sequence ID" value="ENSXMAP00000022505.1"/>
    <property type="gene ID" value="ENSXMAG00000023429.1"/>
</dbReference>
<dbReference type="InterPro" id="IPR001304">
    <property type="entry name" value="C-type_lectin-like"/>
</dbReference>
<feature type="compositionally biased region" description="Acidic residues" evidence="2">
    <location>
        <begin position="25"/>
        <end position="35"/>
    </location>
</feature>
<reference evidence="5" key="4">
    <citation type="submission" date="2025-09" db="UniProtKB">
        <authorList>
            <consortium name="Ensembl"/>
        </authorList>
    </citation>
    <scope>IDENTIFICATION</scope>
    <source>
        <strain evidence="5">JP 163 A</strain>
    </source>
</reference>
<dbReference type="Pfam" id="PF00059">
    <property type="entry name" value="Lectin_C"/>
    <property type="match status" value="1"/>
</dbReference>
<keyword evidence="1" id="KW-1015">Disulfide bond</keyword>
<sequence length="222" mass="25367">MKALSLLLLLCALLALSQPAALPDTMDEAESDEALPEGTREDPDTEDVFPEDHLALHEEEPGNWTGAEEPTFEPVDEVAYLKALNGTVRRSGSCSSGWTRVKGRCYHVFPFGATWHRAQENCRSIQAHLASIHDYEVNNQLVRMIMSAGRGHTAVWIGGNDIIWERNWRWVDGSPFNYSNWCRYEPNNLANQDCLQINYSRHRCWDDAQCNFRRPFICVKNI</sequence>
<feature type="domain" description="C-type lectin" evidence="4">
    <location>
        <begin position="101"/>
        <end position="219"/>
    </location>
</feature>
<dbReference type="InParanoid" id="A0A3B5PUC3"/>
<dbReference type="Gene3D" id="3.10.100.10">
    <property type="entry name" value="Mannose-Binding Protein A, subunit A"/>
    <property type="match status" value="1"/>
</dbReference>
<organism evidence="5 6">
    <name type="scientific">Xiphophorus maculatus</name>
    <name type="common">Southern platyfish</name>
    <name type="synonym">Platypoecilus maculatus</name>
    <dbReference type="NCBI Taxonomy" id="8083"/>
    <lineage>
        <taxon>Eukaryota</taxon>
        <taxon>Metazoa</taxon>
        <taxon>Chordata</taxon>
        <taxon>Craniata</taxon>
        <taxon>Vertebrata</taxon>
        <taxon>Euteleostomi</taxon>
        <taxon>Actinopterygii</taxon>
        <taxon>Neopterygii</taxon>
        <taxon>Teleostei</taxon>
        <taxon>Neoteleostei</taxon>
        <taxon>Acanthomorphata</taxon>
        <taxon>Ovalentaria</taxon>
        <taxon>Atherinomorphae</taxon>
        <taxon>Cyprinodontiformes</taxon>
        <taxon>Poeciliidae</taxon>
        <taxon>Poeciliinae</taxon>
        <taxon>Xiphophorus</taxon>
    </lineage>
</organism>
<dbReference type="OrthoDB" id="7357196at2759"/>
<keyword evidence="6" id="KW-1185">Reference proteome</keyword>